<keyword evidence="5" id="KW-0573">Peptidoglycan synthesis</keyword>
<comment type="similarity">
    <text evidence="1 7">Belongs to the peptidase S11 family.</text>
</comment>
<dbReference type="Proteomes" id="UP001352263">
    <property type="component" value="Unassembled WGS sequence"/>
</dbReference>
<dbReference type="Gene3D" id="3.40.710.10">
    <property type="entry name" value="DD-peptidase/beta-lactamase superfamily"/>
    <property type="match status" value="1"/>
</dbReference>
<dbReference type="InterPro" id="IPR001967">
    <property type="entry name" value="Peptidase_S11_N"/>
</dbReference>
<feature type="region of interest" description="Disordered" evidence="8">
    <location>
        <begin position="268"/>
        <end position="311"/>
    </location>
</feature>
<evidence type="ECO:0000256" key="2">
    <source>
        <dbReference type="ARBA" id="ARBA00022729"/>
    </source>
</evidence>
<feature type="compositionally biased region" description="Low complexity" evidence="8">
    <location>
        <begin position="291"/>
        <end position="301"/>
    </location>
</feature>
<accession>A0ABU6J6P7</accession>
<dbReference type="InterPro" id="IPR018044">
    <property type="entry name" value="Peptidase_S11"/>
</dbReference>
<evidence type="ECO:0000256" key="6">
    <source>
        <dbReference type="ARBA" id="ARBA00023316"/>
    </source>
</evidence>
<sequence length="311" mass="33567">MFKKTLMSLLLSTAATAFAVPLSSQHALVFEEDSGTVLLEKNAHDVVPIASLTKVMTAMVVLDARLDMDEPIAIDESDVDTLKFSSSRVPVGSVLTRKALLELALMSSDNRAAAALGRTYPGGHAGFQRAVREKLVSLGMHHSAIEEPTGLSPHNRSTAADLVKMVAAASAYPEIARMSTETGDMVDMNGHLARFRNTNRLVGKDGWDIMLSKTGFTREAGRCLVMRFQAAGKRVIMVLLNANESAARMLDAENVQRLLTGEPMLAARSPAPHRNVRAKSRQGRDGIMLVKTKSSAGSKAAKPSRRKRGSM</sequence>
<keyword evidence="6" id="KW-0961">Cell wall biogenesis/degradation</keyword>
<dbReference type="GO" id="GO:0016787">
    <property type="term" value="F:hydrolase activity"/>
    <property type="evidence" value="ECO:0007669"/>
    <property type="project" value="UniProtKB-KW"/>
</dbReference>
<gene>
    <name evidence="11" type="ORF">RY831_09175</name>
</gene>
<dbReference type="EMBL" id="JAWIIV010000006">
    <property type="protein sequence ID" value="MEC4719319.1"/>
    <property type="molecule type" value="Genomic_DNA"/>
</dbReference>
<dbReference type="PANTHER" id="PTHR21581:SF26">
    <property type="entry name" value="D-ALANYL-D-ALANINE ENDOPEPTIDASE"/>
    <property type="match status" value="1"/>
</dbReference>
<evidence type="ECO:0000256" key="7">
    <source>
        <dbReference type="RuleBase" id="RU004016"/>
    </source>
</evidence>
<feature type="domain" description="Peptidase S11 D-alanyl-D-alanine carboxypeptidase A N-terminal" evidence="10">
    <location>
        <begin position="21"/>
        <end position="243"/>
    </location>
</feature>
<keyword evidence="3 11" id="KW-0378">Hydrolase</keyword>
<evidence type="ECO:0000313" key="12">
    <source>
        <dbReference type="Proteomes" id="UP001352263"/>
    </source>
</evidence>
<dbReference type="Pfam" id="PF00768">
    <property type="entry name" value="Peptidase_S11"/>
    <property type="match status" value="1"/>
</dbReference>
<evidence type="ECO:0000256" key="4">
    <source>
        <dbReference type="ARBA" id="ARBA00022960"/>
    </source>
</evidence>
<comment type="caution">
    <text evidence="11">The sequence shown here is derived from an EMBL/GenBank/DDBJ whole genome shotgun (WGS) entry which is preliminary data.</text>
</comment>
<protein>
    <submittedName>
        <fullName evidence="11">Serine hydrolase</fullName>
    </submittedName>
</protein>
<feature type="compositionally biased region" description="Basic residues" evidence="8">
    <location>
        <begin position="302"/>
        <end position="311"/>
    </location>
</feature>
<dbReference type="PANTHER" id="PTHR21581">
    <property type="entry name" value="D-ALANYL-D-ALANINE CARBOXYPEPTIDASE"/>
    <property type="match status" value="1"/>
</dbReference>
<proteinExistence type="inferred from homology"/>
<feature type="chain" id="PRO_5046472932" evidence="9">
    <location>
        <begin position="20"/>
        <end position="311"/>
    </location>
</feature>
<evidence type="ECO:0000256" key="8">
    <source>
        <dbReference type="SAM" id="MobiDB-lite"/>
    </source>
</evidence>
<keyword evidence="12" id="KW-1185">Reference proteome</keyword>
<dbReference type="RefSeq" id="WP_326506039.1">
    <property type="nucleotide sequence ID" value="NZ_JAWIIV010000006.1"/>
</dbReference>
<evidence type="ECO:0000259" key="10">
    <source>
        <dbReference type="Pfam" id="PF00768"/>
    </source>
</evidence>
<keyword evidence="2 9" id="KW-0732">Signal</keyword>
<reference evidence="11 12" key="1">
    <citation type="submission" date="2023-10" db="EMBL/GenBank/DDBJ databases">
        <title>Noviherbaspirillum sp. CPCC 100848 genome assembly.</title>
        <authorList>
            <person name="Li X.Y."/>
            <person name="Fang X.M."/>
        </authorList>
    </citation>
    <scope>NUCLEOTIDE SEQUENCE [LARGE SCALE GENOMIC DNA]</scope>
    <source>
        <strain evidence="11 12">CPCC 100848</strain>
    </source>
</reference>
<dbReference type="InterPro" id="IPR012338">
    <property type="entry name" value="Beta-lactam/transpept-like"/>
</dbReference>
<organism evidence="11 12">
    <name type="scientific">Noviherbaspirillum album</name>
    <dbReference type="NCBI Taxonomy" id="3080276"/>
    <lineage>
        <taxon>Bacteria</taxon>
        <taxon>Pseudomonadati</taxon>
        <taxon>Pseudomonadota</taxon>
        <taxon>Betaproteobacteria</taxon>
        <taxon>Burkholderiales</taxon>
        <taxon>Oxalobacteraceae</taxon>
        <taxon>Noviherbaspirillum</taxon>
    </lineage>
</organism>
<evidence type="ECO:0000313" key="11">
    <source>
        <dbReference type="EMBL" id="MEC4719319.1"/>
    </source>
</evidence>
<evidence type="ECO:0000256" key="1">
    <source>
        <dbReference type="ARBA" id="ARBA00007164"/>
    </source>
</evidence>
<keyword evidence="4" id="KW-0133">Cell shape</keyword>
<evidence type="ECO:0000256" key="3">
    <source>
        <dbReference type="ARBA" id="ARBA00022801"/>
    </source>
</evidence>
<dbReference type="PRINTS" id="PR00725">
    <property type="entry name" value="DADACBPTASE1"/>
</dbReference>
<dbReference type="SUPFAM" id="SSF56601">
    <property type="entry name" value="beta-lactamase/transpeptidase-like"/>
    <property type="match status" value="1"/>
</dbReference>
<evidence type="ECO:0000256" key="9">
    <source>
        <dbReference type="SAM" id="SignalP"/>
    </source>
</evidence>
<evidence type="ECO:0000256" key="5">
    <source>
        <dbReference type="ARBA" id="ARBA00022984"/>
    </source>
</evidence>
<feature type="signal peptide" evidence="9">
    <location>
        <begin position="1"/>
        <end position="19"/>
    </location>
</feature>
<name>A0ABU6J6P7_9BURK</name>